<dbReference type="InterPro" id="IPR001917">
    <property type="entry name" value="Aminotrans_II_pyridoxalP_BS"/>
</dbReference>
<gene>
    <name evidence="14" type="ORF">AC244_05075</name>
</gene>
<evidence type="ECO:0000256" key="3">
    <source>
        <dbReference type="ARBA" id="ARBA00010008"/>
    </source>
</evidence>
<comment type="cofactor">
    <cofactor evidence="1 12">
        <name>pyridoxal 5'-phosphate</name>
        <dbReference type="ChEBI" id="CHEBI:597326"/>
    </cofactor>
</comment>
<evidence type="ECO:0000256" key="7">
    <source>
        <dbReference type="ARBA" id="ARBA00022756"/>
    </source>
</evidence>
<dbReference type="InterPro" id="IPR015424">
    <property type="entry name" value="PyrdxlP-dep_Trfase"/>
</dbReference>
<evidence type="ECO:0000256" key="10">
    <source>
        <dbReference type="ARBA" id="ARBA00033381"/>
    </source>
</evidence>
<dbReference type="InterPro" id="IPR015422">
    <property type="entry name" value="PyrdxlP-dep_Trfase_small"/>
</dbReference>
<comment type="subunit">
    <text evidence="4">Homodimer.</text>
</comment>
<dbReference type="InterPro" id="IPR004839">
    <property type="entry name" value="Aminotransferase_I/II_large"/>
</dbReference>
<accession>A0A0L8C1Z0</accession>
<dbReference type="PANTHER" id="PTHR13693:SF100">
    <property type="entry name" value="8-AMINO-7-OXONONANOATE SYNTHASE"/>
    <property type="match status" value="1"/>
</dbReference>
<organism evidence="14 15">
    <name type="scientific">Ensifer adhaerens</name>
    <name type="common">Sinorhizobium morelense</name>
    <dbReference type="NCBI Taxonomy" id="106592"/>
    <lineage>
        <taxon>Bacteria</taxon>
        <taxon>Pseudomonadati</taxon>
        <taxon>Pseudomonadota</taxon>
        <taxon>Alphaproteobacteria</taxon>
        <taxon>Hyphomicrobiales</taxon>
        <taxon>Rhizobiaceae</taxon>
        <taxon>Sinorhizobium/Ensifer group</taxon>
        <taxon>Ensifer</taxon>
    </lineage>
</organism>
<dbReference type="EC" id="2.3.1.47" evidence="5"/>
<evidence type="ECO:0000256" key="12">
    <source>
        <dbReference type="RuleBase" id="RU003693"/>
    </source>
</evidence>
<comment type="caution">
    <text evidence="14">The sequence shown here is derived from an EMBL/GenBank/DDBJ whole genome shotgun (WGS) entry which is preliminary data.</text>
</comment>
<dbReference type="PROSITE" id="PS00599">
    <property type="entry name" value="AA_TRANSFER_CLASS_2"/>
    <property type="match status" value="1"/>
</dbReference>
<dbReference type="AlphaFoldDB" id="A0A0L8C1Z0"/>
<comment type="catalytic activity">
    <reaction evidence="11">
        <text>6-carboxyhexanoyl-[ACP] + L-alanine + H(+) = (8S)-8-amino-7-oxononanoate + holo-[ACP] + CO2</text>
        <dbReference type="Rhea" id="RHEA:42288"/>
        <dbReference type="Rhea" id="RHEA-COMP:9685"/>
        <dbReference type="Rhea" id="RHEA-COMP:9955"/>
        <dbReference type="ChEBI" id="CHEBI:15378"/>
        <dbReference type="ChEBI" id="CHEBI:16526"/>
        <dbReference type="ChEBI" id="CHEBI:57972"/>
        <dbReference type="ChEBI" id="CHEBI:64479"/>
        <dbReference type="ChEBI" id="CHEBI:78846"/>
        <dbReference type="ChEBI" id="CHEBI:149468"/>
        <dbReference type="EC" id="2.3.1.47"/>
    </reaction>
</comment>
<evidence type="ECO:0000313" key="15">
    <source>
        <dbReference type="Proteomes" id="UP000037425"/>
    </source>
</evidence>
<proteinExistence type="inferred from homology"/>
<evidence type="ECO:0000256" key="4">
    <source>
        <dbReference type="ARBA" id="ARBA00011738"/>
    </source>
</evidence>
<dbReference type="InterPro" id="IPR050087">
    <property type="entry name" value="AON_synthase_class-II"/>
</dbReference>
<evidence type="ECO:0000256" key="5">
    <source>
        <dbReference type="ARBA" id="ARBA00013187"/>
    </source>
</evidence>
<dbReference type="SUPFAM" id="SSF53383">
    <property type="entry name" value="PLP-dependent transferases"/>
    <property type="match status" value="1"/>
</dbReference>
<evidence type="ECO:0000313" key="14">
    <source>
        <dbReference type="EMBL" id="KOF20808.1"/>
    </source>
</evidence>
<dbReference type="PATRIC" id="fig|106592.7.peg.2641"/>
<dbReference type="Proteomes" id="UP000037425">
    <property type="component" value="Unassembled WGS sequence"/>
</dbReference>
<dbReference type="Gene3D" id="3.90.1150.10">
    <property type="entry name" value="Aspartate Aminotransferase, domain 1"/>
    <property type="match status" value="1"/>
</dbReference>
<sequence>MAAPIKMESPLGARMLIGGREVDYYCGTSYFCLHGHPEVIEAACDATRRYGMGPGTLAHMQVYADLQERLRDWFGTEEVVYMISGYTSPMVLLQGLRDDFDVVLMDSATHYSTRDAIPTLGKPIHEFRHADPDDLASQLSLHVKAGVRPAVLTDGVFPSSGKLAPLADYRQAMAPYEGALLCIDDSHGVGVLGETGRGSLQHAGLEGEGNYLAGTMSKAFGALGGVVPGDAALAEKIACNAMIMRGASPAPPGLAAAAAASLRVLQTTPEKRTNLTRNIGHVRSGLRALGFEVADTPVPIVTVKGVTDLEHLRDRLAERDIIVRVQQAGGYSDAPDVPTLRLAVFSEHSPAQIDRLLQSMAELL</sequence>
<evidence type="ECO:0000256" key="8">
    <source>
        <dbReference type="ARBA" id="ARBA00022898"/>
    </source>
</evidence>
<evidence type="ECO:0000256" key="6">
    <source>
        <dbReference type="ARBA" id="ARBA00022679"/>
    </source>
</evidence>
<reference evidence="15" key="1">
    <citation type="submission" date="2015-07" db="EMBL/GenBank/DDBJ databases">
        <title>Whole genome sequence of an Ensifer adhaerens strain isolated from a cave pool in the Wind Cave National Park.</title>
        <authorList>
            <person name="Eng W.W.H."/>
            <person name="Gan H.M."/>
            <person name="Barton H.A."/>
            <person name="Savka M.A."/>
        </authorList>
    </citation>
    <scope>NUCLEOTIDE SEQUENCE [LARGE SCALE GENOMIC DNA]</scope>
    <source>
        <strain evidence="15">SD006</strain>
    </source>
</reference>
<keyword evidence="7" id="KW-0093">Biotin biosynthesis</keyword>
<evidence type="ECO:0000259" key="13">
    <source>
        <dbReference type="Pfam" id="PF00155"/>
    </source>
</evidence>
<dbReference type="InterPro" id="IPR015421">
    <property type="entry name" value="PyrdxlP-dep_Trfase_major"/>
</dbReference>
<evidence type="ECO:0000256" key="11">
    <source>
        <dbReference type="ARBA" id="ARBA00047715"/>
    </source>
</evidence>
<protein>
    <recommendedName>
        <fullName evidence="5">8-amino-7-oxononanoate synthase</fullName>
        <ecNumber evidence="5">2.3.1.47</ecNumber>
    </recommendedName>
    <alternativeName>
        <fullName evidence="9">7-keto-8-amino-pelargonic acid synthase</fullName>
    </alternativeName>
    <alternativeName>
        <fullName evidence="10">8-amino-7-ketopelargonate synthase</fullName>
    </alternativeName>
</protein>
<dbReference type="EMBL" id="LGAP01000002">
    <property type="protein sequence ID" value="KOF20808.1"/>
    <property type="molecule type" value="Genomic_DNA"/>
</dbReference>
<keyword evidence="8 12" id="KW-0663">Pyridoxal phosphate</keyword>
<evidence type="ECO:0000256" key="9">
    <source>
        <dbReference type="ARBA" id="ARBA00032610"/>
    </source>
</evidence>
<dbReference type="Gene3D" id="3.40.640.10">
    <property type="entry name" value="Type I PLP-dependent aspartate aminotransferase-like (Major domain)"/>
    <property type="match status" value="1"/>
</dbReference>
<dbReference type="GO" id="GO:0009102">
    <property type="term" value="P:biotin biosynthetic process"/>
    <property type="evidence" value="ECO:0007669"/>
    <property type="project" value="UniProtKB-KW"/>
</dbReference>
<evidence type="ECO:0000256" key="1">
    <source>
        <dbReference type="ARBA" id="ARBA00001933"/>
    </source>
</evidence>
<keyword evidence="6" id="KW-0808">Transferase</keyword>
<dbReference type="GO" id="GO:0030170">
    <property type="term" value="F:pyridoxal phosphate binding"/>
    <property type="evidence" value="ECO:0007669"/>
    <property type="project" value="InterPro"/>
</dbReference>
<evidence type="ECO:0000256" key="2">
    <source>
        <dbReference type="ARBA" id="ARBA00004746"/>
    </source>
</evidence>
<dbReference type="Pfam" id="PF00155">
    <property type="entry name" value="Aminotran_1_2"/>
    <property type="match status" value="1"/>
</dbReference>
<dbReference type="RefSeq" id="WP_053247740.1">
    <property type="nucleotide sequence ID" value="NZ_LGAP01000002.1"/>
</dbReference>
<dbReference type="PANTHER" id="PTHR13693">
    <property type="entry name" value="CLASS II AMINOTRANSFERASE/8-AMINO-7-OXONONANOATE SYNTHASE"/>
    <property type="match status" value="1"/>
</dbReference>
<feature type="domain" description="Aminotransferase class I/classII large" evidence="13">
    <location>
        <begin position="55"/>
        <end position="359"/>
    </location>
</feature>
<name>A0A0L8C1Z0_ENSAD</name>
<dbReference type="OrthoDB" id="9807157at2"/>
<comment type="similarity">
    <text evidence="3">Belongs to the class-II pyridoxal-phosphate-dependent aminotransferase family. BioF subfamily.</text>
</comment>
<dbReference type="GO" id="GO:0008710">
    <property type="term" value="F:8-amino-7-oxononanoate synthase activity"/>
    <property type="evidence" value="ECO:0007669"/>
    <property type="project" value="UniProtKB-EC"/>
</dbReference>
<comment type="pathway">
    <text evidence="2">Cofactor biosynthesis; biotin biosynthesis.</text>
</comment>